<dbReference type="PROSITE" id="PS51891">
    <property type="entry name" value="CENP_V_GFA"/>
    <property type="match status" value="2"/>
</dbReference>
<feature type="domain" description="CENP-V/GFA" evidence="4">
    <location>
        <begin position="150"/>
        <end position="286"/>
    </location>
</feature>
<evidence type="ECO:0000256" key="1">
    <source>
        <dbReference type="ARBA" id="ARBA00005495"/>
    </source>
</evidence>
<organism evidence="5 6">
    <name type="scientific">Colletotrichum chlorophyti</name>
    <dbReference type="NCBI Taxonomy" id="708187"/>
    <lineage>
        <taxon>Eukaryota</taxon>
        <taxon>Fungi</taxon>
        <taxon>Dikarya</taxon>
        <taxon>Ascomycota</taxon>
        <taxon>Pezizomycotina</taxon>
        <taxon>Sordariomycetes</taxon>
        <taxon>Hypocreomycetidae</taxon>
        <taxon>Glomerellales</taxon>
        <taxon>Glomerellaceae</taxon>
        <taxon>Colletotrichum</taxon>
    </lineage>
</organism>
<dbReference type="OrthoDB" id="2993351at2759"/>
<evidence type="ECO:0000313" key="6">
    <source>
        <dbReference type="Proteomes" id="UP000186583"/>
    </source>
</evidence>
<dbReference type="InterPro" id="IPR052355">
    <property type="entry name" value="CENP-V-like"/>
</dbReference>
<dbReference type="PANTHER" id="PTHR28620">
    <property type="entry name" value="CENTROMERE PROTEIN V"/>
    <property type="match status" value="1"/>
</dbReference>
<comment type="caution">
    <text evidence="5">The sequence shown here is derived from an EMBL/GenBank/DDBJ whole genome shotgun (WGS) entry which is preliminary data.</text>
</comment>
<evidence type="ECO:0000313" key="5">
    <source>
        <dbReference type="EMBL" id="OLN88316.1"/>
    </source>
</evidence>
<dbReference type="PANTHER" id="PTHR28620:SF1">
    <property type="entry name" value="CENP-V_GFA DOMAIN-CONTAINING PROTEIN"/>
    <property type="match status" value="1"/>
</dbReference>
<reference evidence="5 6" key="1">
    <citation type="submission" date="2016-11" db="EMBL/GenBank/DDBJ databases">
        <title>Draft Genome Assembly of Colletotrichum chlorophyti a pathogen of herbaceous plants.</title>
        <authorList>
            <person name="Gan P."/>
            <person name="Narusaka M."/>
            <person name="Tsushima A."/>
            <person name="Narusaka Y."/>
            <person name="Takano Y."/>
            <person name="Shirasu K."/>
        </authorList>
    </citation>
    <scope>NUCLEOTIDE SEQUENCE [LARGE SCALE GENOMIC DNA]</scope>
    <source>
        <strain evidence="5 6">NTL11</strain>
    </source>
</reference>
<gene>
    <name evidence="5" type="ORF">CCHL11_00444</name>
</gene>
<dbReference type="STRING" id="708187.A0A1Q8RV95"/>
<feature type="domain" description="CENP-V/GFA" evidence="4">
    <location>
        <begin position="11"/>
        <end position="122"/>
    </location>
</feature>
<evidence type="ECO:0000259" key="4">
    <source>
        <dbReference type="PROSITE" id="PS51891"/>
    </source>
</evidence>
<evidence type="ECO:0000256" key="3">
    <source>
        <dbReference type="ARBA" id="ARBA00022833"/>
    </source>
</evidence>
<dbReference type="EMBL" id="MPGH01000088">
    <property type="protein sequence ID" value="OLN88316.1"/>
    <property type="molecule type" value="Genomic_DNA"/>
</dbReference>
<dbReference type="GO" id="GO:0016846">
    <property type="term" value="F:carbon-sulfur lyase activity"/>
    <property type="evidence" value="ECO:0007669"/>
    <property type="project" value="InterPro"/>
</dbReference>
<dbReference type="AlphaFoldDB" id="A0A1Q8RV95"/>
<dbReference type="GO" id="GO:0046872">
    <property type="term" value="F:metal ion binding"/>
    <property type="evidence" value="ECO:0007669"/>
    <property type="project" value="UniProtKB-KW"/>
</dbReference>
<evidence type="ECO:0000256" key="2">
    <source>
        <dbReference type="ARBA" id="ARBA00022723"/>
    </source>
</evidence>
<dbReference type="Pfam" id="PF04828">
    <property type="entry name" value="GFA"/>
    <property type="match status" value="2"/>
</dbReference>
<proteinExistence type="inferred from homology"/>
<dbReference type="Proteomes" id="UP000186583">
    <property type="component" value="Unassembled WGS sequence"/>
</dbReference>
<keyword evidence="6" id="KW-1185">Reference proteome</keyword>
<protein>
    <submittedName>
        <fullName evidence="5">Centromere protein V 1</fullName>
    </submittedName>
</protein>
<sequence length="293" mass="32129">MAVSEEPKRTYRGNCHCTAFVYEVQLPEIKGASECNCSICVKKGTLWVIPSSRDDFRVVRGAESDLTSYNFGTGQKTHKFCGNCGTAIMVDAPNGPPGMKMVVNARSIQGLEIFGMARKPFDGAAFGAKYVPRPHKGPNPTAAVEDGKLYTGGCHCGAVTVAVVSKPIDETYSDVLIECNCSICERNGYVWAYFNADQVVLAGDDKNVGRYLFANHIVAKTFCKTCGVPLTNMHNPLTEEERKVLPDSARVWHERSKKLHPVNVKILNGVDFKSLRTQKLHGSAEHQPAYVNP</sequence>
<dbReference type="SUPFAM" id="SSF51316">
    <property type="entry name" value="Mss4-like"/>
    <property type="match status" value="2"/>
</dbReference>
<dbReference type="InterPro" id="IPR011057">
    <property type="entry name" value="Mss4-like_sf"/>
</dbReference>
<keyword evidence="2" id="KW-0479">Metal-binding</keyword>
<dbReference type="InterPro" id="IPR006913">
    <property type="entry name" value="CENP-V/GFA"/>
</dbReference>
<name>A0A1Q8RV95_9PEZI</name>
<comment type="similarity">
    <text evidence="1">Belongs to the Gfa family.</text>
</comment>
<dbReference type="Gene3D" id="2.170.150.70">
    <property type="match status" value="2"/>
</dbReference>
<keyword evidence="3" id="KW-0862">Zinc</keyword>
<accession>A0A1Q8RV95</accession>